<dbReference type="PANTHER" id="PTHR30329:SF21">
    <property type="entry name" value="LIPOPROTEIN YIAD-RELATED"/>
    <property type="match status" value="1"/>
</dbReference>
<dbReference type="AlphaFoldDB" id="A0A135W951"/>
<dbReference type="Pfam" id="PF00691">
    <property type="entry name" value="OmpA"/>
    <property type="match status" value="2"/>
</dbReference>
<keyword evidence="2 4" id="KW-0472">Membrane</keyword>
<dbReference type="Proteomes" id="UP000070513">
    <property type="component" value="Unassembled WGS sequence"/>
</dbReference>
<dbReference type="InterPro" id="IPR006665">
    <property type="entry name" value="OmpA-like"/>
</dbReference>
<evidence type="ECO:0000313" key="7">
    <source>
        <dbReference type="Proteomes" id="UP000070513"/>
    </source>
</evidence>
<reference evidence="7" key="1">
    <citation type="submission" date="2015-12" db="EMBL/GenBank/DDBJ databases">
        <title>Genome sequence of a biocontrol rhizobacterium Chryseobacterium kwangjuense strain KJ1R5 isolated from pepper (Capsicum annuum L.).</title>
        <authorList>
            <person name="Jeong J.-J."/>
            <person name="Park H."/>
            <person name="Mannaa M."/>
            <person name="Sang M.K."/>
            <person name="Choi I.-G."/>
            <person name="Kim K.D."/>
        </authorList>
    </citation>
    <scope>NUCLEOTIDE SEQUENCE [LARGE SCALE GENOMIC DNA]</scope>
    <source>
        <strain evidence="7">KJ1R5</strain>
    </source>
</reference>
<feature type="domain" description="OmpA-like" evidence="5">
    <location>
        <begin position="13"/>
        <end position="128"/>
    </location>
</feature>
<reference evidence="6 7" key="2">
    <citation type="journal article" date="2016" name="Genome Announc.">
        <title>Draft Genome Sequence of a Biocontrol Rhizobacterium, Chryseobacterium kwangjuense Strain KJ1R5, Isolated from Pepper (Capsicum annuum).</title>
        <authorList>
            <person name="Jeong J.J."/>
            <person name="Park H."/>
            <person name="Park B.H."/>
            <person name="Mannaa M."/>
            <person name="Sang M.K."/>
            <person name="Choi I.G."/>
            <person name="Kim K.D."/>
        </authorList>
    </citation>
    <scope>NUCLEOTIDE SEQUENCE [LARGE SCALE GENOMIC DNA]</scope>
    <source>
        <strain evidence="6 7">KJ1R5</strain>
    </source>
</reference>
<evidence type="ECO:0000256" key="3">
    <source>
        <dbReference type="ARBA" id="ARBA00023237"/>
    </source>
</evidence>
<evidence type="ECO:0000256" key="2">
    <source>
        <dbReference type="ARBA" id="ARBA00023136"/>
    </source>
</evidence>
<accession>A0A135W951</accession>
<dbReference type="SUPFAM" id="SSF103088">
    <property type="entry name" value="OmpA-like"/>
    <property type="match status" value="2"/>
</dbReference>
<comment type="caution">
    <text evidence="6">The sequence shown here is derived from an EMBL/GenBank/DDBJ whole genome shotgun (WGS) entry which is preliminary data.</text>
</comment>
<dbReference type="PRINTS" id="PR01021">
    <property type="entry name" value="OMPADOMAIN"/>
</dbReference>
<dbReference type="PROSITE" id="PS51123">
    <property type="entry name" value="OMPA_2"/>
    <property type="match status" value="2"/>
</dbReference>
<organism evidence="6 7">
    <name type="scientific">Chryseobacterium kwangjuense</name>
    <dbReference type="NCBI Taxonomy" id="267125"/>
    <lineage>
        <taxon>Bacteria</taxon>
        <taxon>Pseudomonadati</taxon>
        <taxon>Bacteroidota</taxon>
        <taxon>Flavobacteriia</taxon>
        <taxon>Flavobacteriales</taxon>
        <taxon>Weeksellaceae</taxon>
        <taxon>Chryseobacterium group</taxon>
        <taxon>Chryseobacterium</taxon>
    </lineage>
</organism>
<dbReference type="RefSeq" id="WP_062652547.1">
    <property type="nucleotide sequence ID" value="NZ_LPUR01000016.1"/>
</dbReference>
<sequence length="274" mass="31205">MKLISFLILLLLYAGIDAQMLTSVYFKHNSSELNAESRKKLDSLALLKTNLTFRIYGNCDSSGSTEYNNNLSERRANAVHQYLQGKVGDNIKLVNSVGLGEEKQINDNTTDELRGKNRRVDVFIEKKFSPGEKLTRRILPSFFDTRISRMKVKDTFSLPDVNFIGNRHVWLPNGDAKLARLLTILKENLTLEIELQGHICCDYENFDGEDIDLGTFNLSWTRANAIKEFLQKQGIDPSRIKATGLGHLNPAVYPELTESDQVRNRRVELVLIKK</sequence>
<dbReference type="Gene3D" id="3.30.1330.60">
    <property type="entry name" value="OmpA-like domain"/>
    <property type="match status" value="2"/>
</dbReference>
<evidence type="ECO:0000313" key="6">
    <source>
        <dbReference type="EMBL" id="KXH81369.1"/>
    </source>
</evidence>
<dbReference type="InterPro" id="IPR036737">
    <property type="entry name" value="OmpA-like_sf"/>
</dbReference>
<dbReference type="EMBL" id="LPUR01000016">
    <property type="protein sequence ID" value="KXH81369.1"/>
    <property type="molecule type" value="Genomic_DNA"/>
</dbReference>
<gene>
    <name evidence="6" type="ORF">AU378_16840</name>
</gene>
<comment type="subcellular location">
    <subcellularLocation>
        <location evidence="1">Cell outer membrane</location>
    </subcellularLocation>
</comment>
<keyword evidence="3" id="KW-0998">Cell outer membrane</keyword>
<name>A0A135W951_9FLAO</name>
<evidence type="ECO:0000256" key="1">
    <source>
        <dbReference type="ARBA" id="ARBA00004442"/>
    </source>
</evidence>
<dbReference type="InterPro" id="IPR050330">
    <property type="entry name" value="Bact_OuterMem_StrucFunc"/>
</dbReference>
<dbReference type="PANTHER" id="PTHR30329">
    <property type="entry name" value="STATOR ELEMENT OF FLAGELLAR MOTOR COMPLEX"/>
    <property type="match status" value="1"/>
</dbReference>
<dbReference type="CDD" id="cd07185">
    <property type="entry name" value="OmpA_C-like"/>
    <property type="match status" value="2"/>
</dbReference>
<proteinExistence type="predicted"/>
<evidence type="ECO:0000256" key="4">
    <source>
        <dbReference type="PROSITE-ProRule" id="PRU00473"/>
    </source>
</evidence>
<protein>
    <recommendedName>
        <fullName evidence="5">OmpA-like domain-containing protein</fullName>
    </recommendedName>
</protein>
<dbReference type="OrthoDB" id="9782229at2"/>
<dbReference type="InterPro" id="IPR006664">
    <property type="entry name" value="OMP_bac"/>
</dbReference>
<feature type="domain" description="OmpA-like" evidence="5">
    <location>
        <begin position="150"/>
        <end position="274"/>
    </location>
</feature>
<evidence type="ECO:0000259" key="5">
    <source>
        <dbReference type="PROSITE" id="PS51123"/>
    </source>
</evidence>
<dbReference type="GO" id="GO:0009279">
    <property type="term" value="C:cell outer membrane"/>
    <property type="evidence" value="ECO:0007669"/>
    <property type="project" value="UniProtKB-SubCell"/>
</dbReference>